<dbReference type="Pfam" id="PF01497">
    <property type="entry name" value="Peripla_BP_2"/>
    <property type="match status" value="1"/>
</dbReference>
<keyword evidence="4 5" id="KW-0732">Signal</keyword>
<dbReference type="Gene3D" id="3.40.50.1980">
    <property type="entry name" value="Nitrogenase molybdenum iron protein domain"/>
    <property type="match status" value="2"/>
</dbReference>
<gene>
    <name evidence="7" type="ORF">JK358_24310</name>
</gene>
<dbReference type="EMBL" id="JAERRJ010000009">
    <property type="protein sequence ID" value="MBL1077534.1"/>
    <property type="molecule type" value="Genomic_DNA"/>
</dbReference>
<evidence type="ECO:0000256" key="1">
    <source>
        <dbReference type="ARBA" id="ARBA00004196"/>
    </source>
</evidence>
<feature type="signal peptide" evidence="5">
    <location>
        <begin position="1"/>
        <end position="32"/>
    </location>
</feature>
<sequence length="334" mass="35174">MSRRRFRRSGAGRVTAALAAAAIGLAGLTACGSGTGATDSGVSVAGRGEFPRTLDTVMGQVTIPKAPQRVVVLDTAELDSTTLLGVKPVGAVVPHTKTKGGFPDYLGDKTEGITDVGPLLEPNLERIASLKPDLILSSKVRHEKIYDKLAGIAPTVFTETTGSTWKANLLVHGKALGLDQQAADALRAYEGRARALGDQIRAANNGVVPSVSVIRFLAGPTRLYLSNSYSGTVMADIGLARPDVQISTDPKKIMQEVSAEQIDLADANLIFVATIEDPSKTEKDAVTTSPVWKDLRAVRDGKVFQVPDETWMSGIGIQAADRMLADVATATGVK</sequence>
<dbReference type="PANTHER" id="PTHR30532:SF1">
    <property type="entry name" value="IRON(3+)-HYDROXAMATE-BINDING PROTEIN FHUD"/>
    <property type="match status" value="1"/>
</dbReference>
<proteinExistence type="inferred from homology"/>
<comment type="caution">
    <text evidence="7">The sequence shown here is derived from an EMBL/GenBank/DDBJ whole genome shotgun (WGS) entry which is preliminary data.</text>
</comment>
<evidence type="ECO:0000256" key="3">
    <source>
        <dbReference type="ARBA" id="ARBA00022448"/>
    </source>
</evidence>
<comment type="subcellular location">
    <subcellularLocation>
        <location evidence="1">Cell envelope</location>
    </subcellularLocation>
</comment>
<accession>A0ABS1MAE8</accession>
<evidence type="ECO:0000256" key="4">
    <source>
        <dbReference type="ARBA" id="ARBA00022729"/>
    </source>
</evidence>
<dbReference type="SUPFAM" id="SSF53807">
    <property type="entry name" value="Helical backbone' metal receptor"/>
    <property type="match status" value="1"/>
</dbReference>
<evidence type="ECO:0000256" key="5">
    <source>
        <dbReference type="SAM" id="SignalP"/>
    </source>
</evidence>
<dbReference type="PROSITE" id="PS51257">
    <property type="entry name" value="PROKAR_LIPOPROTEIN"/>
    <property type="match status" value="1"/>
</dbReference>
<dbReference type="PROSITE" id="PS50983">
    <property type="entry name" value="FE_B12_PBP"/>
    <property type="match status" value="1"/>
</dbReference>
<feature type="chain" id="PRO_5046502257" evidence="5">
    <location>
        <begin position="33"/>
        <end position="334"/>
    </location>
</feature>
<evidence type="ECO:0000256" key="2">
    <source>
        <dbReference type="ARBA" id="ARBA00008814"/>
    </source>
</evidence>
<dbReference type="Proteomes" id="UP000602198">
    <property type="component" value="Unassembled WGS sequence"/>
</dbReference>
<name>A0ABS1MAE8_9NOCA</name>
<organism evidence="7 8">
    <name type="scientific">Nocardia acididurans</name>
    <dbReference type="NCBI Taxonomy" id="2802282"/>
    <lineage>
        <taxon>Bacteria</taxon>
        <taxon>Bacillati</taxon>
        <taxon>Actinomycetota</taxon>
        <taxon>Actinomycetes</taxon>
        <taxon>Mycobacteriales</taxon>
        <taxon>Nocardiaceae</taxon>
        <taxon>Nocardia</taxon>
    </lineage>
</organism>
<dbReference type="InterPro" id="IPR051313">
    <property type="entry name" value="Bact_iron-sidero_bind"/>
</dbReference>
<dbReference type="CDD" id="cd01146">
    <property type="entry name" value="FhuD"/>
    <property type="match status" value="1"/>
</dbReference>
<dbReference type="InterPro" id="IPR002491">
    <property type="entry name" value="ABC_transptr_periplasmic_BD"/>
</dbReference>
<dbReference type="RefSeq" id="WP_201950936.1">
    <property type="nucleotide sequence ID" value="NZ_JAERRJ010000009.1"/>
</dbReference>
<evidence type="ECO:0000313" key="8">
    <source>
        <dbReference type="Proteomes" id="UP000602198"/>
    </source>
</evidence>
<evidence type="ECO:0000313" key="7">
    <source>
        <dbReference type="EMBL" id="MBL1077534.1"/>
    </source>
</evidence>
<dbReference type="PANTHER" id="PTHR30532">
    <property type="entry name" value="IRON III DICITRATE-BINDING PERIPLASMIC PROTEIN"/>
    <property type="match status" value="1"/>
</dbReference>
<protein>
    <submittedName>
        <fullName evidence="7">Iron-siderophore ABC transporter substrate-binding protein</fullName>
    </submittedName>
</protein>
<comment type="similarity">
    <text evidence="2">Belongs to the bacterial solute-binding protein 8 family.</text>
</comment>
<keyword evidence="3" id="KW-0813">Transport</keyword>
<evidence type="ECO:0000259" key="6">
    <source>
        <dbReference type="PROSITE" id="PS50983"/>
    </source>
</evidence>
<keyword evidence="8" id="KW-1185">Reference proteome</keyword>
<feature type="domain" description="Fe/B12 periplasmic-binding" evidence="6">
    <location>
        <begin position="69"/>
        <end position="334"/>
    </location>
</feature>
<reference evidence="7 8" key="1">
    <citation type="submission" date="2021-01" db="EMBL/GenBank/DDBJ databases">
        <title>WGS of actinomycetes isolated from Thailand.</title>
        <authorList>
            <person name="Thawai C."/>
        </authorList>
    </citation>
    <scope>NUCLEOTIDE SEQUENCE [LARGE SCALE GENOMIC DNA]</scope>
    <source>
        <strain evidence="7 8">LPG 2</strain>
    </source>
</reference>